<dbReference type="EMBL" id="CP011542">
    <property type="protein sequence ID" value="AKK07154.1"/>
    <property type="molecule type" value="Genomic_DNA"/>
</dbReference>
<dbReference type="InterPro" id="IPR002502">
    <property type="entry name" value="Amidase_domain"/>
</dbReference>
<dbReference type="PANTHER" id="PTHR11022">
    <property type="entry name" value="PEPTIDOGLYCAN RECOGNITION PROTEIN"/>
    <property type="match status" value="1"/>
</dbReference>
<gene>
    <name evidence="6" type="ORF">CMUST_14305</name>
</gene>
<dbReference type="OrthoDB" id="514320at2"/>
<evidence type="ECO:0000313" key="6">
    <source>
        <dbReference type="EMBL" id="AKK07154.1"/>
    </source>
</evidence>
<keyword evidence="3" id="KW-0732">Signal</keyword>
<name>A0A0G3H196_9CORY</name>
<dbReference type="InterPro" id="IPR015510">
    <property type="entry name" value="PGRP"/>
</dbReference>
<dbReference type="InterPro" id="IPR013207">
    <property type="entry name" value="LGFP"/>
</dbReference>
<evidence type="ECO:0000256" key="3">
    <source>
        <dbReference type="SAM" id="SignalP"/>
    </source>
</evidence>
<reference evidence="7" key="2">
    <citation type="submission" date="2015-05" db="EMBL/GenBank/DDBJ databases">
        <title>Complete genome sequence of Corynebacterium mustelae DSM 45274, isolated from various tissues of a male ferret with lethal sepsis.</title>
        <authorList>
            <person name="Ruckert C."/>
            <person name="Albersmeier A."/>
            <person name="Winkler A."/>
            <person name="Tauch A."/>
        </authorList>
    </citation>
    <scope>NUCLEOTIDE SEQUENCE [LARGE SCALE GENOMIC DNA]</scope>
    <source>
        <strain evidence="7">DSM 45274</strain>
    </source>
</reference>
<feature type="domain" description="Peptidoglycan recognition protein family" evidence="5">
    <location>
        <begin position="196"/>
        <end position="344"/>
    </location>
</feature>
<dbReference type="CDD" id="cd06583">
    <property type="entry name" value="PGRP"/>
    <property type="match status" value="1"/>
</dbReference>
<protein>
    <submittedName>
        <fullName evidence="6">N-acetylmuramoyl-L-alanine amidase</fullName>
    </submittedName>
</protein>
<dbReference type="InterPro" id="IPR006619">
    <property type="entry name" value="PGRP_domain_met/bac"/>
</dbReference>
<comment type="similarity">
    <text evidence="1">Belongs to the N-acetylmuramoyl-L-alanine amidase 2 family.</text>
</comment>
<proteinExistence type="inferred from homology"/>
<feature type="chain" id="PRO_5005437716" evidence="3">
    <location>
        <begin position="30"/>
        <end position="628"/>
    </location>
</feature>
<dbReference type="GO" id="GO:0008745">
    <property type="term" value="F:N-acetylmuramoyl-L-alanine amidase activity"/>
    <property type="evidence" value="ECO:0007669"/>
    <property type="project" value="InterPro"/>
</dbReference>
<dbReference type="Pfam" id="PF01510">
    <property type="entry name" value="Amidase_2"/>
    <property type="match status" value="1"/>
</dbReference>
<organism evidence="6 7">
    <name type="scientific">Corynebacterium mustelae</name>
    <dbReference type="NCBI Taxonomy" id="571915"/>
    <lineage>
        <taxon>Bacteria</taxon>
        <taxon>Bacillati</taxon>
        <taxon>Actinomycetota</taxon>
        <taxon>Actinomycetes</taxon>
        <taxon>Mycobacteriales</taxon>
        <taxon>Corynebacteriaceae</taxon>
        <taxon>Corynebacterium</taxon>
    </lineage>
</organism>
<sequence>MKQRRRLIAAQNRRPVTASIVAAALVASAAVGIGTTSILQTQSDGIDPIDPTMTTASLADGENIVVDDPAIAAQGEGDAARTVKQFNRDEEFSQFAITWEGDKDLAAFVRGQRPDGTWSEWFDTEPLDYGSSDPNARQGTDLIFVEPTTAVQVSLSGVDLVEGTEAKELDVVFIDGGESEVAANGINLTSDSDGLPKVISRKGWGADESIRCSNPSFSDGTAGITIHHTAGSNNYTREQAPGIMRGIYKYHAQNLGWCDIGYHALADKFGNLYEGRYGGLNKDIIGAHAGGFNENTWAISMIGNYQTAQPSSEMIQAVGELAGWRAKVAGIDPTGKGAHYSEGTKYTPYPQGTRVELPNIFAHRDVGLTECPGDHAYAQMGTIRNTAKAKYDSIGGVSNSNPIVTPDSGNSDSNTDNAGTPPSRQNSNRASNAATNALDLLKQLQNIGDTKDPKVMATAAVSLISVVIGIASALGVLPGSLSKLGDVKIINGLTLSSIPPMVDKIAGLSSDSPISKLWKTLSPILGSARTGEIQYTNGYGQDITYALFDNGIIIGSPETGSQALWGVIGDTWAAQGLDMGPLGLPLNQEYQDGDLLRVDFEGGYITFDPATGAVDVKTNVNAEEAMAE</sequence>
<dbReference type="Proteomes" id="UP000035199">
    <property type="component" value="Chromosome"/>
</dbReference>
<dbReference type="AlphaFoldDB" id="A0A0G3H196"/>
<dbReference type="KEGG" id="cmv:CMUST_14305"/>
<evidence type="ECO:0000259" key="5">
    <source>
        <dbReference type="SMART" id="SM00701"/>
    </source>
</evidence>
<evidence type="ECO:0000259" key="4">
    <source>
        <dbReference type="SMART" id="SM00644"/>
    </source>
</evidence>
<dbReference type="PANTHER" id="PTHR11022:SF41">
    <property type="entry name" value="PEPTIDOGLYCAN-RECOGNITION PROTEIN LC-RELATED"/>
    <property type="match status" value="1"/>
</dbReference>
<dbReference type="PATRIC" id="fig|571915.4.peg.3072"/>
<dbReference type="GO" id="GO:0009253">
    <property type="term" value="P:peptidoglycan catabolic process"/>
    <property type="evidence" value="ECO:0007669"/>
    <property type="project" value="InterPro"/>
</dbReference>
<evidence type="ECO:0000256" key="1">
    <source>
        <dbReference type="ARBA" id="ARBA00007553"/>
    </source>
</evidence>
<dbReference type="SMART" id="SM00644">
    <property type="entry name" value="Ami_2"/>
    <property type="match status" value="1"/>
</dbReference>
<dbReference type="SMART" id="SM00701">
    <property type="entry name" value="PGRP"/>
    <property type="match status" value="1"/>
</dbReference>
<feature type="signal peptide" evidence="3">
    <location>
        <begin position="1"/>
        <end position="29"/>
    </location>
</feature>
<dbReference type="GO" id="GO:0008270">
    <property type="term" value="F:zinc ion binding"/>
    <property type="evidence" value="ECO:0007669"/>
    <property type="project" value="InterPro"/>
</dbReference>
<evidence type="ECO:0000256" key="2">
    <source>
        <dbReference type="SAM" id="MobiDB-lite"/>
    </source>
</evidence>
<dbReference type="Pfam" id="PF08310">
    <property type="entry name" value="LGFP"/>
    <property type="match status" value="1"/>
</dbReference>
<dbReference type="SUPFAM" id="SSF55846">
    <property type="entry name" value="N-acetylmuramoyl-L-alanine amidase-like"/>
    <property type="match status" value="1"/>
</dbReference>
<accession>A0A0G3H196</accession>
<feature type="compositionally biased region" description="Polar residues" evidence="2">
    <location>
        <begin position="396"/>
        <end position="422"/>
    </location>
</feature>
<dbReference type="InterPro" id="IPR036505">
    <property type="entry name" value="Amidase/PGRP_sf"/>
</dbReference>
<keyword evidence="7" id="KW-1185">Reference proteome</keyword>
<dbReference type="RefSeq" id="WP_047263044.1">
    <property type="nucleotide sequence ID" value="NZ_CP011542.1"/>
</dbReference>
<evidence type="ECO:0000313" key="7">
    <source>
        <dbReference type="Proteomes" id="UP000035199"/>
    </source>
</evidence>
<reference evidence="6 7" key="1">
    <citation type="journal article" date="2015" name="Genome Announc.">
        <title>Complete Genome Sequence of the Type Strain Corynebacterium mustelae DSM 45274, Isolated from Various Tissues of a Male Ferret with Lethal Sepsis.</title>
        <authorList>
            <person name="Ruckert C."/>
            <person name="Eimer J."/>
            <person name="Winkler A."/>
            <person name="Tauch A."/>
        </authorList>
    </citation>
    <scope>NUCLEOTIDE SEQUENCE [LARGE SCALE GENOMIC DNA]</scope>
    <source>
        <strain evidence="6 7">DSM 45274</strain>
    </source>
</reference>
<feature type="domain" description="N-acetylmuramoyl-L-alanine amidase" evidence="4">
    <location>
        <begin position="208"/>
        <end position="367"/>
    </location>
</feature>
<dbReference type="STRING" id="571915.CMUST_14305"/>
<feature type="region of interest" description="Disordered" evidence="2">
    <location>
        <begin position="395"/>
        <end position="430"/>
    </location>
</feature>
<dbReference type="Gene3D" id="3.40.80.10">
    <property type="entry name" value="Peptidoglycan recognition protein-like"/>
    <property type="match status" value="1"/>
</dbReference>